<proteinExistence type="predicted"/>
<dbReference type="AlphaFoldDB" id="A0A7G9Y4I2"/>
<name>A0A7G9Y4I2_9EURY</name>
<gene>
    <name evidence="1" type="ORF">FPLJOMBM_00007</name>
</gene>
<protein>
    <submittedName>
        <fullName evidence="1">Uncharacterized protein</fullName>
    </submittedName>
</protein>
<accession>A0A7G9Y4I2</accession>
<sequence>MSTEELMVKMYEEIKEIREDLEEIKVALIPEDEPTEKELMEIELGNREIAEGKYRSWKEIKEDFN</sequence>
<reference evidence="1" key="1">
    <citation type="submission" date="2020-06" db="EMBL/GenBank/DDBJ databases">
        <title>Unique genomic features of the anaerobic methanotrophic archaea.</title>
        <authorList>
            <person name="Chadwick G.L."/>
            <person name="Skennerton C.T."/>
            <person name="Laso-Perez R."/>
            <person name="Leu A.O."/>
            <person name="Speth D.R."/>
            <person name="Yu H."/>
            <person name="Morgan-Lang C."/>
            <person name="Hatzenpichler R."/>
            <person name="Goudeau D."/>
            <person name="Malmstrom R."/>
            <person name="Brazelton W.J."/>
            <person name="Woyke T."/>
            <person name="Hallam S.J."/>
            <person name="Tyson G.W."/>
            <person name="Wegener G."/>
            <person name="Boetius A."/>
            <person name="Orphan V."/>
        </authorList>
    </citation>
    <scope>NUCLEOTIDE SEQUENCE</scope>
</reference>
<evidence type="ECO:0000313" key="1">
    <source>
        <dbReference type="EMBL" id="QNO42916.1"/>
    </source>
</evidence>
<organism evidence="1">
    <name type="scientific">Candidatus Methanogaster sp. ANME-2c ERB4</name>
    <dbReference type="NCBI Taxonomy" id="2759911"/>
    <lineage>
        <taxon>Archaea</taxon>
        <taxon>Methanobacteriati</taxon>
        <taxon>Methanobacteriota</taxon>
        <taxon>Stenosarchaea group</taxon>
        <taxon>Methanomicrobia</taxon>
        <taxon>Methanosarcinales</taxon>
        <taxon>ANME-2 cluster</taxon>
        <taxon>Candidatus Methanogasteraceae</taxon>
        <taxon>Candidatus Methanogaster</taxon>
    </lineage>
</organism>
<dbReference type="EMBL" id="MT630781">
    <property type="protein sequence ID" value="QNO42916.1"/>
    <property type="molecule type" value="Genomic_DNA"/>
</dbReference>